<dbReference type="PANTHER" id="PTHR43569">
    <property type="entry name" value="AMIDOHYDROLASE"/>
    <property type="match status" value="1"/>
</dbReference>
<dbReference type="InterPro" id="IPR052350">
    <property type="entry name" value="Metallo-dep_Lactonases"/>
</dbReference>
<dbReference type="PANTHER" id="PTHR43569:SF1">
    <property type="entry name" value="BLL3371 PROTEIN"/>
    <property type="match status" value="1"/>
</dbReference>
<feature type="domain" description="Amidohydrolase-related" evidence="2">
    <location>
        <begin position="30"/>
        <end position="168"/>
    </location>
</feature>
<dbReference type="AlphaFoldDB" id="A0A382APQ8"/>
<evidence type="ECO:0000259" key="2">
    <source>
        <dbReference type="Pfam" id="PF04909"/>
    </source>
</evidence>
<accession>A0A382APQ8</accession>
<dbReference type="InterPro" id="IPR006680">
    <property type="entry name" value="Amidohydro-rel"/>
</dbReference>
<proteinExistence type="inferred from homology"/>
<sequence length="169" mass="19207">MAHPTLYYGHWQPDEDHPVLGSQTRVLGNRNYLPENFLAETSYHGTQKTVHVQAAIGSKDPVEETKWLEQAFLRCGTPNAIVGYVDLSDDDAEREINRHMEHPHFKGIRDFSHGDYLTNSQFINGFALLRRYGLVSSIAAEHQDMKKVARLAERFPDLTIVLDHAGLPQ</sequence>
<feature type="non-terminal residue" evidence="3">
    <location>
        <position position="169"/>
    </location>
</feature>
<comment type="similarity">
    <text evidence="1">Belongs to the metallo-dependent hydrolases superfamily.</text>
</comment>
<gene>
    <name evidence="3" type="ORF">METZ01_LOCUS156233</name>
</gene>
<dbReference type="GO" id="GO:0016787">
    <property type="term" value="F:hydrolase activity"/>
    <property type="evidence" value="ECO:0007669"/>
    <property type="project" value="InterPro"/>
</dbReference>
<dbReference type="InterPro" id="IPR032466">
    <property type="entry name" value="Metal_Hydrolase"/>
</dbReference>
<reference evidence="3" key="1">
    <citation type="submission" date="2018-05" db="EMBL/GenBank/DDBJ databases">
        <authorList>
            <person name="Lanie J.A."/>
            <person name="Ng W.-L."/>
            <person name="Kazmierczak K.M."/>
            <person name="Andrzejewski T.M."/>
            <person name="Davidsen T.M."/>
            <person name="Wayne K.J."/>
            <person name="Tettelin H."/>
            <person name="Glass J.I."/>
            <person name="Rusch D."/>
            <person name="Podicherti R."/>
            <person name="Tsui H.-C.T."/>
            <person name="Winkler M.E."/>
        </authorList>
    </citation>
    <scope>NUCLEOTIDE SEQUENCE</scope>
</reference>
<name>A0A382APQ8_9ZZZZ</name>
<evidence type="ECO:0000256" key="1">
    <source>
        <dbReference type="ARBA" id="ARBA00038310"/>
    </source>
</evidence>
<dbReference type="Pfam" id="PF04909">
    <property type="entry name" value="Amidohydro_2"/>
    <property type="match status" value="1"/>
</dbReference>
<dbReference type="SUPFAM" id="SSF51556">
    <property type="entry name" value="Metallo-dependent hydrolases"/>
    <property type="match status" value="1"/>
</dbReference>
<organism evidence="3">
    <name type="scientific">marine metagenome</name>
    <dbReference type="NCBI Taxonomy" id="408172"/>
    <lineage>
        <taxon>unclassified sequences</taxon>
        <taxon>metagenomes</taxon>
        <taxon>ecological metagenomes</taxon>
    </lineage>
</organism>
<dbReference type="Gene3D" id="3.20.20.140">
    <property type="entry name" value="Metal-dependent hydrolases"/>
    <property type="match status" value="1"/>
</dbReference>
<protein>
    <recommendedName>
        <fullName evidence="2">Amidohydrolase-related domain-containing protein</fullName>
    </recommendedName>
</protein>
<dbReference type="EMBL" id="UINC01026256">
    <property type="protein sequence ID" value="SVB03379.1"/>
    <property type="molecule type" value="Genomic_DNA"/>
</dbReference>
<evidence type="ECO:0000313" key="3">
    <source>
        <dbReference type="EMBL" id="SVB03379.1"/>
    </source>
</evidence>